<dbReference type="AlphaFoldDB" id="A0A4P9XAB7"/>
<name>A0A4P9XAB7_9FUNG</name>
<dbReference type="GO" id="GO:0044782">
    <property type="term" value="P:cilium organization"/>
    <property type="evidence" value="ECO:0007669"/>
    <property type="project" value="TreeGrafter"/>
</dbReference>
<dbReference type="GO" id="GO:0019894">
    <property type="term" value="F:kinesin binding"/>
    <property type="evidence" value="ECO:0007669"/>
    <property type="project" value="InterPro"/>
</dbReference>
<dbReference type="GO" id="GO:0005930">
    <property type="term" value="C:axoneme"/>
    <property type="evidence" value="ECO:0007669"/>
    <property type="project" value="TreeGrafter"/>
</dbReference>
<dbReference type="Proteomes" id="UP000268535">
    <property type="component" value="Unassembled WGS sequence"/>
</dbReference>
<dbReference type="GO" id="GO:0035869">
    <property type="term" value="C:ciliary transition zone"/>
    <property type="evidence" value="ECO:0007669"/>
    <property type="project" value="TreeGrafter"/>
</dbReference>
<reference evidence="2" key="2">
    <citation type="submission" date="2018-04" db="EMBL/GenBank/DDBJ databases">
        <title>Leveraging single-cell genomics to expand the Fungal Tree of Life.</title>
        <authorList>
            <consortium name="DOE Joint Genome Institute"/>
            <person name="Ahrendt S.R."/>
            <person name="Quandt C.A."/>
            <person name="Ciobanu D."/>
            <person name="Clum A."/>
            <person name="Salamov A."/>
            <person name="Andreopoulos B."/>
            <person name="Cheng J.-F."/>
            <person name="Woyke T."/>
            <person name="Pelin A."/>
            <person name="Henrissat B."/>
            <person name="Benny G.L."/>
            <person name="Smith M.E."/>
            <person name="James T.Y."/>
            <person name="Grigoriev I.V."/>
        </authorList>
    </citation>
    <scope>NUCLEOTIDE SEQUENCE</scope>
    <source>
        <strain evidence="2">ATCC 52028</strain>
    </source>
</reference>
<evidence type="ECO:0000313" key="1">
    <source>
        <dbReference type="EMBL" id="RKO96833.1"/>
    </source>
</evidence>
<dbReference type="GO" id="GO:0007018">
    <property type="term" value="P:microtubule-based movement"/>
    <property type="evidence" value="ECO:0007669"/>
    <property type="project" value="TreeGrafter"/>
</dbReference>
<dbReference type="GO" id="GO:0016939">
    <property type="term" value="C:kinesin II complex"/>
    <property type="evidence" value="ECO:0007669"/>
    <property type="project" value="TreeGrafter"/>
</dbReference>
<dbReference type="InterPro" id="IPR011989">
    <property type="entry name" value="ARM-like"/>
</dbReference>
<organism evidence="2 4">
    <name type="scientific">Caulochytrium protostelioides</name>
    <dbReference type="NCBI Taxonomy" id="1555241"/>
    <lineage>
        <taxon>Eukaryota</taxon>
        <taxon>Fungi</taxon>
        <taxon>Fungi incertae sedis</taxon>
        <taxon>Chytridiomycota</taxon>
        <taxon>Chytridiomycota incertae sedis</taxon>
        <taxon>Chytridiomycetes</taxon>
        <taxon>Caulochytriales</taxon>
        <taxon>Caulochytriaceae</taxon>
        <taxon>Caulochytrium</taxon>
    </lineage>
</organism>
<reference evidence="1" key="3">
    <citation type="submission" date="2018-08" db="EMBL/GenBank/DDBJ databases">
        <title>Leveraging single-cell genomics to expand the Fungal Tree of Life.</title>
        <authorList>
            <consortium name="DOE Joint Genome Institute"/>
            <person name="Ahrendt S.R."/>
            <person name="Quandt C.A."/>
            <person name="Ciobanu D."/>
            <person name="Clum A."/>
            <person name="Salamov A."/>
            <person name="Andreopoulos B."/>
            <person name="Cheng J.-F."/>
            <person name="Woyke T."/>
            <person name="Pelin A."/>
            <person name="Henrissat B."/>
            <person name="Reynolds N."/>
            <person name="Benny G.L."/>
            <person name="Smith M.E."/>
            <person name="James T.Y."/>
            <person name="Grigoriev I.V."/>
        </authorList>
    </citation>
    <scope>NUCLEOTIDE SEQUENCE</scope>
    <source>
        <strain evidence="1">ATCC 52028</strain>
    </source>
</reference>
<accession>A0A4P9XAB7</accession>
<keyword evidence="4" id="KW-1185">Reference proteome</keyword>
<dbReference type="STRING" id="1555241.A0A4P9XAB7"/>
<gene>
    <name evidence="1" type="ORF">CAUPRSCDRAFT_841</name>
    <name evidence="2" type="ORF">CXG81DRAFT_7585</name>
</gene>
<evidence type="ECO:0000313" key="2">
    <source>
        <dbReference type="EMBL" id="RKP02272.1"/>
    </source>
</evidence>
<protein>
    <submittedName>
        <fullName evidence="1">ARM repeat-containing protein</fullName>
    </submittedName>
</protein>
<dbReference type="SUPFAM" id="SSF48371">
    <property type="entry name" value="ARM repeat"/>
    <property type="match status" value="1"/>
</dbReference>
<dbReference type="InterPro" id="IPR016024">
    <property type="entry name" value="ARM-type_fold"/>
</dbReference>
<feature type="non-terminal residue" evidence="2">
    <location>
        <position position="628"/>
    </location>
</feature>
<proteinExistence type="predicted"/>
<dbReference type="Pfam" id="PF05804">
    <property type="entry name" value="KAP"/>
    <property type="match status" value="1"/>
</dbReference>
<dbReference type="SMART" id="SM01297">
    <property type="entry name" value="KAP"/>
    <property type="match status" value="1"/>
</dbReference>
<evidence type="ECO:0000313" key="4">
    <source>
        <dbReference type="Proteomes" id="UP000274922"/>
    </source>
</evidence>
<dbReference type="EMBL" id="ML014147">
    <property type="protein sequence ID" value="RKP02272.1"/>
    <property type="molecule type" value="Genomic_DNA"/>
</dbReference>
<evidence type="ECO:0000313" key="3">
    <source>
        <dbReference type="Proteomes" id="UP000268535"/>
    </source>
</evidence>
<dbReference type="PANTHER" id="PTHR15605:SF2">
    <property type="entry name" value="KINESIN-ASSOCIATED PROTEIN 3"/>
    <property type="match status" value="1"/>
</dbReference>
<dbReference type="InterPro" id="IPR008658">
    <property type="entry name" value="KAP3"/>
</dbReference>
<reference evidence="3 4" key="1">
    <citation type="journal article" date="2018" name="Nat. Microbiol.">
        <title>Leveraging single-cell genomics to expand the fungal tree of life.</title>
        <authorList>
            <person name="Ahrendt S.R."/>
            <person name="Quandt C.A."/>
            <person name="Ciobanu D."/>
            <person name="Clum A."/>
            <person name="Salamov A."/>
            <person name="Andreopoulos B."/>
            <person name="Cheng J.F."/>
            <person name="Woyke T."/>
            <person name="Pelin A."/>
            <person name="Henrissat B."/>
            <person name="Reynolds N.K."/>
            <person name="Benny G.L."/>
            <person name="Smith M.E."/>
            <person name="James T.Y."/>
            <person name="Grigoriev I.V."/>
        </authorList>
    </citation>
    <scope>NUCLEOTIDE SEQUENCE [LARGE SCALE GENOMIC DNA]</scope>
    <source>
        <strain evidence="3 4">ATCC 52028</strain>
    </source>
</reference>
<feature type="non-terminal residue" evidence="2">
    <location>
        <position position="1"/>
    </location>
</feature>
<sequence length="628" mass="69544">RVIRIKSLSKTTPVAAAAQDIVARCRWIPASQQDEVRSLLAILQSKAVAAEAEYALLQQQRQAFRMAAAAGDDVVTEADRSALLTPALVEQCIEKLYEETPDKVAASRRLFRLAQNVMNVEILIQNEGLVSALIRVLREDSRKSLELATAIALVFDVFAEHAALHATLTQSKIGDLCFKLIDQELGRHDVWKDDVARAAQLAESGEGSAGRQRAYEQELRKFEGMLKKQETFLGILLHLLMNLAASPAIEVKMVKRDIIPYLLHLATRKTPALVMMCVLFLKKLSIFVEAKDVMVARAPELLGMIQRIMDLAPEGAGRHAVWGLLANLCLDPVFLTAFSESKWASTPADAAEQLASHPALLVLYRMSTHPKACQHPVFKELVAPLARAVWTSESPSLFSLALLVNLASDLRHRDAIVAEVPLKAWMKKATTLKDADMFKMLLEHVDKLVRVILKPVSARVLSEVLSLFNQLTLPDFDYLRLLKMYPLLDVLGQVIAASPEGLDPDDDLVLNAVIFLGMVAGDAGVAALFAASPVPTELVALMLRKEGDDEIILQILYCLYRLACFAPSRAMLLAETELPMYLMDLLFDRCAPIRAICGTTLDIIAEHDEAWAARIRQQVFSLHNADWL</sequence>
<dbReference type="Proteomes" id="UP000274922">
    <property type="component" value="Unassembled WGS sequence"/>
</dbReference>
<dbReference type="EMBL" id="ML009583">
    <property type="protein sequence ID" value="RKO96833.1"/>
    <property type="molecule type" value="Genomic_DNA"/>
</dbReference>
<dbReference type="Gene3D" id="1.25.10.10">
    <property type="entry name" value="Leucine-rich Repeat Variant"/>
    <property type="match status" value="1"/>
</dbReference>
<dbReference type="PANTHER" id="PTHR15605">
    <property type="entry name" value="KINESIN-ASSOCIATED PROTEINS"/>
    <property type="match status" value="1"/>
</dbReference>
<dbReference type="OrthoDB" id="10265679at2759"/>